<dbReference type="EMBL" id="PUHZ01000016">
    <property type="protein sequence ID" value="PQO44986.1"/>
    <property type="molecule type" value="Genomic_DNA"/>
</dbReference>
<reference evidence="1 2" key="1">
    <citation type="submission" date="2018-02" db="EMBL/GenBank/DDBJ databases">
        <title>Comparative genomes isolates from brazilian mangrove.</title>
        <authorList>
            <person name="Araujo J.E."/>
            <person name="Taketani R.G."/>
            <person name="Silva M.C.P."/>
            <person name="Loureco M.V."/>
            <person name="Andreote F.D."/>
        </authorList>
    </citation>
    <scope>NUCLEOTIDE SEQUENCE [LARGE SCALE GENOMIC DNA]</scope>
    <source>
        <strain evidence="1 2">Nap-Phe MGV</strain>
    </source>
</reference>
<organism evidence="1 2">
    <name type="scientific">Blastopirellula marina</name>
    <dbReference type="NCBI Taxonomy" id="124"/>
    <lineage>
        <taxon>Bacteria</taxon>
        <taxon>Pseudomonadati</taxon>
        <taxon>Planctomycetota</taxon>
        <taxon>Planctomycetia</taxon>
        <taxon>Pirellulales</taxon>
        <taxon>Pirellulaceae</taxon>
        <taxon>Blastopirellula</taxon>
    </lineage>
</organism>
<sequence length="226" mass="24797">METCVLLSYDAARRLSGTGESDPFSSEQEFLSMRNMSTIAALLVVAVMTLAMPGTAAEPQSADHFFELREAVNKRLKETISKPLEGTTYALPASKEQFDLALHLFPDREFIEHVTKSEEYRGGTSATLVLNLDKELLAKHEQGSSKTMTATVLLNHYLQGLEKLGFRSPGSPGATMSAVQMASNVRFIEGDPSIVVEATVFVAPQERQAIVTLHARERLQPSQPTK</sequence>
<evidence type="ECO:0000313" key="2">
    <source>
        <dbReference type="Proteomes" id="UP000237819"/>
    </source>
</evidence>
<name>A0A2S8GKM6_9BACT</name>
<evidence type="ECO:0000313" key="1">
    <source>
        <dbReference type="EMBL" id="PQO44986.1"/>
    </source>
</evidence>
<gene>
    <name evidence="1" type="ORF">C5Y93_15745</name>
</gene>
<accession>A0A2S8GKM6</accession>
<protein>
    <submittedName>
        <fullName evidence="1">Uncharacterized protein</fullName>
    </submittedName>
</protein>
<dbReference type="AlphaFoldDB" id="A0A2S8GKM6"/>
<comment type="caution">
    <text evidence="1">The sequence shown here is derived from an EMBL/GenBank/DDBJ whole genome shotgun (WGS) entry which is preliminary data.</text>
</comment>
<dbReference type="Proteomes" id="UP000237819">
    <property type="component" value="Unassembled WGS sequence"/>
</dbReference>
<proteinExistence type="predicted"/>